<dbReference type="PANTHER" id="PTHR15427">
    <property type="entry name" value="EMILIN ELASTIN MICROFIBRIL INTERFACE-LOCATED PROTEIN ELASTIN MICROFIBRIL INTERFACER"/>
    <property type="match status" value="1"/>
</dbReference>
<feature type="coiled-coil region" evidence="3">
    <location>
        <begin position="34"/>
        <end position="68"/>
    </location>
</feature>
<dbReference type="PANTHER" id="PTHR15427:SF50">
    <property type="entry name" value="COMPLEMENT C1Q TUMOR NECROSIS FACTOR-RELATED PROTEIN 2-LIKE"/>
    <property type="match status" value="1"/>
</dbReference>
<gene>
    <name evidence="7" type="ORF">DPMN_123721</name>
</gene>
<evidence type="ECO:0000256" key="4">
    <source>
        <dbReference type="SAM" id="MobiDB-lite"/>
    </source>
</evidence>
<feature type="domain" description="C1q" evidence="6">
    <location>
        <begin position="187"/>
        <end position="321"/>
    </location>
</feature>
<feature type="region of interest" description="Disordered" evidence="4">
    <location>
        <begin position="141"/>
        <end position="161"/>
    </location>
</feature>
<keyword evidence="3" id="KW-0175">Coiled coil</keyword>
<comment type="caution">
    <text evidence="7">The sequence shown here is derived from an EMBL/GenBank/DDBJ whole genome shotgun (WGS) entry which is preliminary data.</text>
</comment>
<reference evidence="7" key="2">
    <citation type="submission" date="2020-11" db="EMBL/GenBank/DDBJ databases">
        <authorList>
            <person name="McCartney M.A."/>
            <person name="Auch B."/>
            <person name="Kono T."/>
            <person name="Mallez S."/>
            <person name="Becker A."/>
            <person name="Gohl D.M."/>
            <person name="Silverstein K.A.T."/>
            <person name="Koren S."/>
            <person name="Bechman K.B."/>
            <person name="Herman A."/>
            <person name="Abrahante J.E."/>
            <person name="Garbe J."/>
        </authorList>
    </citation>
    <scope>NUCLEOTIDE SEQUENCE</scope>
    <source>
        <strain evidence="7">Duluth1</strain>
        <tissue evidence="7">Whole animal</tissue>
    </source>
</reference>
<dbReference type="Gene3D" id="2.60.120.40">
    <property type="match status" value="1"/>
</dbReference>
<evidence type="ECO:0000256" key="1">
    <source>
        <dbReference type="ARBA" id="ARBA00004613"/>
    </source>
</evidence>
<evidence type="ECO:0000313" key="8">
    <source>
        <dbReference type="Proteomes" id="UP000828390"/>
    </source>
</evidence>
<sequence length="321" mass="35510">MKTMFSILACCVLFAFIHVEAATDMDSQSLLVRLSVLEEKQAFSEKLIAALETENKMSQKRIADLEKYKTLSDRRVASLERTNVLCNRRKVALDSVKELHANQVTLDIDNILPDKTNTTNGYNNTMSDKKVASIVKERILSNRKSATPENDNALSSDRSGKDERYTAFGEIADRPTSVLQSKHRRLVAEGIVAFSAMKIANQEHIGINQNIIFENVLTNEGGGFRANHGVFIVPQSGVYMISSSIMCAENGEVRATMVHNGNLVARVYCHGDGGKYDQGSQTVVIQLNAGDEVAVQSGEFADDKVWGFVYSSFSGYLVWPQ</sequence>
<keyword evidence="5" id="KW-0732">Signal</keyword>
<dbReference type="EMBL" id="JAIWYP010000005">
    <property type="protein sequence ID" value="KAH3821953.1"/>
    <property type="molecule type" value="Genomic_DNA"/>
</dbReference>
<evidence type="ECO:0000256" key="3">
    <source>
        <dbReference type="SAM" id="Coils"/>
    </source>
</evidence>
<evidence type="ECO:0000256" key="2">
    <source>
        <dbReference type="ARBA" id="ARBA00022525"/>
    </source>
</evidence>
<dbReference type="InterPro" id="IPR008983">
    <property type="entry name" value="Tumour_necrosis_fac-like_dom"/>
</dbReference>
<evidence type="ECO:0000256" key="5">
    <source>
        <dbReference type="SAM" id="SignalP"/>
    </source>
</evidence>
<accession>A0A9D4GUA6</accession>
<dbReference type="SUPFAM" id="SSF49842">
    <property type="entry name" value="TNF-like"/>
    <property type="match status" value="1"/>
</dbReference>
<comment type="subcellular location">
    <subcellularLocation>
        <location evidence="1">Secreted</location>
    </subcellularLocation>
</comment>
<evidence type="ECO:0000313" key="7">
    <source>
        <dbReference type="EMBL" id="KAH3821953.1"/>
    </source>
</evidence>
<organism evidence="7 8">
    <name type="scientific">Dreissena polymorpha</name>
    <name type="common">Zebra mussel</name>
    <name type="synonym">Mytilus polymorpha</name>
    <dbReference type="NCBI Taxonomy" id="45954"/>
    <lineage>
        <taxon>Eukaryota</taxon>
        <taxon>Metazoa</taxon>
        <taxon>Spiralia</taxon>
        <taxon>Lophotrochozoa</taxon>
        <taxon>Mollusca</taxon>
        <taxon>Bivalvia</taxon>
        <taxon>Autobranchia</taxon>
        <taxon>Heteroconchia</taxon>
        <taxon>Euheterodonta</taxon>
        <taxon>Imparidentia</taxon>
        <taxon>Neoheterodontei</taxon>
        <taxon>Myida</taxon>
        <taxon>Dreissenoidea</taxon>
        <taxon>Dreissenidae</taxon>
        <taxon>Dreissena</taxon>
    </lineage>
</organism>
<feature type="signal peptide" evidence="5">
    <location>
        <begin position="1"/>
        <end position="21"/>
    </location>
</feature>
<dbReference type="Pfam" id="PF00386">
    <property type="entry name" value="C1q"/>
    <property type="match status" value="1"/>
</dbReference>
<dbReference type="PROSITE" id="PS50871">
    <property type="entry name" value="C1Q"/>
    <property type="match status" value="1"/>
</dbReference>
<evidence type="ECO:0000259" key="6">
    <source>
        <dbReference type="PROSITE" id="PS50871"/>
    </source>
</evidence>
<feature type="chain" id="PRO_5039241975" description="C1q domain-containing protein" evidence="5">
    <location>
        <begin position="22"/>
        <end position="321"/>
    </location>
</feature>
<keyword evidence="8" id="KW-1185">Reference proteome</keyword>
<dbReference type="InterPro" id="IPR001073">
    <property type="entry name" value="C1q_dom"/>
</dbReference>
<feature type="compositionally biased region" description="Polar residues" evidence="4">
    <location>
        <begin position="142"/>
        <end position="157"/>
    </location>
</feature>
<dbReference type="PRINTS" id="PR00007">
    <property type="entry name" value="COMPLEMNTC1Q"/>
</dbReference>
<keyword evidence="2" id="KW-0964">Secreted</keyword>
<dbReference type="OrthoDB" id="6150994at2759"/>
<dbReference type="AlphaFoldDB" id="A0A9D4GUA6"/>
<dbReference type="SMART" id="SM00110">
    <property type="entry name" value="C1Q"/>
    <property type="match status" value="1"/>
</dbReference>
<protein>
    <recommendedName>
        <fullName evidence="6">C1q domain-containing protein</fullName>
    </recommendedName>
</protein>
<proteinExistence type="predicted"/>
<dbReference type="InterPro" id="IPR050392">
    <property type="entry name" value="Collagen/C1q_domain"/>
</dbReference>
<dbReference type="GO" id="GO:0005576">
    <property type="term" value="C:extracellular region"/>
    <property type="evidence" value="ECO:0007669"/>
    <property type="project" value="UniProtKB-SubCell"/>
</dbReference>
<reference evidence="7" key="1">
    <citation type="journal article" date="2019" name="bioRxiv">
        <title>The Genome of the Zebra Mussel, Dreissena polymorpha: A Resource for Invasive Species Research.</title>
        <authorList>
            <person name="McCartney M.A."/>
            <person name="Auch B."/>
            <person name="Kono T."/>
            <person name="Mallez S."/>
            <person name="Zhang Y."/>
            <person name="Obille A."/>
            <person name="Becker A."/>
            <person name="Abrahante J.E."/>
            <person name="Garbe J."/>
            <person name="Badalamenti J.P."/>
            <person name="Herman A."/>
            <person name="Mangelson H."/>
            <person name="Liachko I."/>
            <person name="Sullivan S."/>
            <person name="Sone E.D."/>
            <person name="Koren S."/>
            <person name="Silverstein K.A.T."/>
            <person name="Beckman K.B."/>
            <person name="Gohl D.M."/>
        </authorList>
    </citation>
    <scope>NUCLEOTIDE SEQUENCE</scope>
    <source>
        <strain evidence="7">Duluth1</strain>
        <tissue evidence="7">Whole animal</tissue>
    </source>
</reference>
<dbReference type="Proteomes" id="UP000828390">
    <property type="component" value="Unassembled WGS sequence"/>
</dbReference>
<name>A0A9D4GUA6_DREPO</name>